<dbReference type="PANTHER" id="PTHR34980:SF3">
    <property type="entry name" value="BLR8105 PROTEIN"/>
    <property type="match status" value="1"/>
</dbReference>
<dbReference type="EMBL" id="GL883080">
    <property type="protein sequence ID" value="EGF89952.1"/>
    <property type="molecule type" value="Genomic_DNA"/>
</dbReference>
<proteinExistence type="predicted"/>
<dbReference type="RefSeq" id="WP_006275151.1">
    <property type="nucleotide sequence ID" value="NZ_GL883080.1"/>
</dbReference>
<dbReference type="GO" id="GO:0005886">
    <property type="term" value="C:plasma membrane"/>
    <property type="evidence" value="ECO:0007669"/>
    <property type="project" value="TreeGrafter"/>
</dbReference>
<gene>
    <name evidence="2" type="ORF">ABI_43770</name>
</gene>
<reference evidence="3" key="1">
    <citation type="submission" date="2011-03" db="EMBL/GenBank/DDBJ databases">
        <title>Draft genome sequence of Brevundimonas diminuta.</title>
        <authorList>
            <person name="Brown P.J.B."/>
            <person name="Buechlein A."/>
            <person name="Hemmerich C."/>
            <person name="Brun Y.V."/>
        </authorList>
    </citation>
    <scope>NUCLEOTIDE SEQUENCE [LARGE SCALE GENOMIC DNA]</scope>
    <source>
        <strain evidence="3">C19</strain>
    </source>
</reference>
<dbReference type="InterPro" id="IPR008523">
    <property type="entry name" value="DUF805"/>
</dbReference>
<evidence type="ECO:0000313" key="2">
    <source>
        <dbReference type="EMBL" id="EGF89952.1"/>
    </source>
</evidence>
<dbReference type="Proteomes" id="UP000006512">
    <property type="component" value="Unassembled WGS sequence"/>
</dbReference>
<name>F4QT82_9CAUL</name>
<feature type="transmembrane region" description="Helical" evidence="1">
    <location>
        <begin position="87"/>
        <end position="104"/>
    </location>
</feature>
<evidence type="ECO:0008006" key="4">
    <source>
        <dbReference type="Google" id="ProtNLM"/>
    </source>
</evidence>
<dbReference type="eggNOG" id="COG3152">
    <property type="taxonomic scope" value="Bacteria"/>
</dbReference>
<dbReference type="OrthoDB" id="9812349at2"/>
<accession>F4QT82</accession>
<dbReference type="Pfam" id="PF05656">
    <property type="entry name" value="DUF805"/>
    <property type="match status" value="1"/>
</dbReference>
<sequence>MSIAQTLFSAQGRIRRRDYWLWSIGISLVFGVGIGVFGGATGAFGAMEKGEFPALFGLVYAACVIVLTWISVCLIAKRWHDRDKSGWMYLILFIPLIGGLWTLIECGFLDGTQGPNRYGPSPKGINNQPGVF</sequence>
<feature type="transmembrane region" description="Helical" evidence="1">
    <location>
        <begin position="52"/>
        <end position="75"/>
    </location>
</feature>
<keyword evidence="1" id="KW-0472">Membrane</keyword>
<dbReference type="PANTHER" id="PTHR34980">
    <property type="entry name" value="INNER MEMBRANE PROTEIN-RELATED-RELATED"/>
    <property type="match status" value="1"/>
</dbReference>
<feature type="transmembrane region" description="Helical" evidence="1">
    <location>
        <begin position="20"/>
        <end position="46"/>
    </location>
</feature>
<evidence type="ECO:0000313" key="3">
    <source>
        <dbReference type="Proteomes" id="UP000006512"/>
    </source>
</evidence>
<evidence type="ECO:0000256" key="1">
    <source>
        <dbReference type="SAM" id="Phobius"/>
    </source>
</evidence>
<organism evidence="2 3">
    <name type="scientific">Asticcacaulis biprosthecium C19</name>
    <dbReference type="NCBI Taxonomy" id="715226"/>
    <lineage>
        <taxon>Bacteria</taxon>
        <taxon>Pseudomonadati</taxon>
        <taxon>Pseudomonadota</taxon>
        <taxon>Alphaproteobacteria</taxon>
        <taxon>Caulobacterales</taxon>
        <taxon>Caulobacteraceae</taxon>
        <taxon>Asticcacaulis</taxon>
    </lineage>
</organism>
<keyword evidence="3" id="KW-1185">Reference proteome</keyword>
<keyword evidence="1" id="KW-1133">Transmembrane helix</keyword>
<dbReference type="AlphaFoldDB" id="F4QT82"/>
<protein>
    <recommendedName>
        <fullName evidence="4">Inner membrane protein yhaI</fullName>
    </recommendedName>
</protein>
<dbReference type="STRING" id="715226.ABI_43770"/>
<dbReference type="HOGENOM" id="CLU_093674_5_1_5"/>
<keyword evidence="1" id="KW-0812">Transmembrane</keyword>